<organism evidence="3 4">
    <name type="scientific">Meganyctiphanes norvegica</name>
    <name type="common">Northern krill</name>
    <name type="synonym">Thysanopoda norvegica</name>
    <dbReference type="NCBI Taxonomy" id="48144"/>
    <lineage>
        <taxon>Eukaryota</taxon>
        <taxon>Metazoa</taxon>
        <taxon>Ecdysozoa</taxon>
        <taxon>Arthropoda</taxon>
        <taxon>Crustacea</taxon>
        <taxon>Multicrustacea</taxon>
        <taxon>Malacostraca</taxon>
        <taxon>Eumalacostraca</taxon>
        <taxon>Eucarida</taxon>
        <taxon>Euphausiacea</taxon>
        <taxon>Euphausiidae</taxon>
        <taxon>Meganyctiphanes</taxon>
    </lineage>
</organism>
<dbReference type="Pfam" id="PF21700">
    <property type="entry name" value="EGF_DL_JAG"/>
    <property type="match status" value="1"/>
</dbReference>
<dbReference type="PROSITE" id="PS00022">
    <property type="entry name" value="EGF_1"/>
    <property type="match status" value="1"/>
</dbReference>
<proteinExistence type="predicted"/>
<name>A0AAV2QUN5_MEGNR</name>
<evidence type="ECO:0000313" key="3">
    <source>
        <dbReference type="EMBL" id="CAL4098251.1"/>
    </source>
</evidence>
<dbReference type="Proteomes" id="UP001497623">
    <property type="component" value="Unassembled WGS sequence"/>
</dbReference>
<accession>A0AAV2QUN5</accession>
<sequence length="129" mass="13906">AECDPACVNGDCTSQNTCNCNEGWSADICNEAVCDSECVNGDCTAPNTCTCDEGWSGETCNEVSTGCPVEDGFLKFSGQYFKYLNRDDGYPQSNMATAAARCEKLNLTLAHPNDIIGTRSCLLEVWVSF</sequence>
<evidence type="ECO:0000313" key="4">
    <source>
        <dbReference type="Proteomes" id="UP001497623"/>
    </source>
</evidence>
<keyword evidence="4" id="KW-1185">Reference proteome</keyword>
<dbReference type="Gene3D" id="2.10.25.10">
    <property type="entry name" value="Laminin"/>
    <property type="match status" value="2"/>
</dbReference>
<evidence type="ECO:0000259" key="2">
    <source>
        <dbReference type="PROSITE" id="PS01186"/>
    </source>
</evidence>
<dbReference type="PROSITE" id="PS01186">
    <property type="entry name" value="EGF_2"/>
    <property type="match status" value="1"/>
</dbReference>
<protein>
    <recommendedName>
        <fullName evidence="1 2">EGF-like domain-containing protein</fullName>
    </recommendedName>
</protein>
<dbReference type="AlphaFoldDB" id="A0AAV2QUN5"/>
<dbReference type="FunFam" id="2.10.25.10:FF:000020">
    <property type="entry name" value="Latent-transforming growth factor beta-binding protein 1"/>
    <property type="match status" value="1"/>
</dbReference>
<feature type="non-terminal residue" evidence="3">
    <location>
        <position position="1"/>
    </location>
</feature>
<gene>
    <name evidence="3" type="ORF">MNOR_LOCUS16181</name>
</gene>
<dbReference type="SMART" id="SM00181">
    <property type="entry name" value="EGF"/>
    <property type="match status" value="2"/>
</dbReference>
<feature type="domain" description="EGF-like" evidence="1 2">
    <location>
        <begin position="49"/>
        <end position="60"/>
    </location>
</feature>
<dbReference type="InterPro" id="IPR000742">
    <property type="entry name" value="EGF"/>
</dbReference>
<comment type="caution">
    <text evidence="3">The sequence shown here is derived from an EMBL/GenBank/DDBJ whole genome shotgun (WGS) entry which is preliminary data.</text>
</comment>
<evidence type="ECO:0000259" key="1">
    <source>
        <dbReference type="PROSITE" id="PS00022"/>
    </source>
</evidence>
<reference evidence="3 4" key="1">
    <citation type="submission" date="2024-05" db="EMBL/GenBank/DDBJ databases">
        <authorList>
            <person name="Wallberg A."/>
        </authorList>
    </citation>
    <scope>NUCLEOTIDE SEQUENCE [LARGE SCALE GENOMIC DNA]</scope>
</reference>
<dbReference type="EMBL" id="CAXKWB010010505">
    <property type="protein sequence ID" value="CAL4098251.1"/>
    <property type="molecule type" value="Genomic_DNA"/>
</dbReference>